<dbReference type="Pfam" id="PF17132">
    <property type="entry name" value="Glyco_hydro_106"/>
    <property type="match status" value="1"/>
</dbReference>
<dbReference type="AlphaFoldDB" id="A0A840NY68"/>
<comment type="caution">
    <text evidence="1">The sequence shown here is derived from an EMBL/GenBank/DDBJ whole genome shotgun (WGS) entry which is preliminary data.</text>
</comment>
<evidence type="ECO:0000313" key="1">
    <source>
        <dbReference type="EMBL" id="MBB5133824.1"/>
    </source>
</evidence>
<sequence>MSLDDLARLIADPPIEFRPELRWWLAEGLHTDETLVREIDTAHRLGFGGMEFLAMDEAGIDHSRYGWGAEEWTHDSHVIVAETTRRNMSVSFTSGTNWSNANLPTITPDHPAAAQELDVVIEDLAPGTARGGPLPRADLDAAPGAALLPGHRGKVTEQHLVAVVAARVHETTATGAILDVDSVVDLSGRVRDETLEWTAPADGDWRLFVFWTHGTGQTASPSASVNYTVNYLDRDGVEAVIDYWDSVVLTPDMREQISRNPRVQMYMDSLELATYGAGGLFWGRTLAEEFRARRGYDITPWLPFLTRNVPFMAVSTTYHNDATEEHRATVEKVRFDYVRTLTDLYIENMLRPFAAFLHDNGITLRAEISYGLPFELTRPGPEVDGIETESLEFGAQIDAYRLMAGAAHLFGKQYSSETGATTRNHMLDHRFYDQIIATQLAAGITRTVLHGWASTAGAEGVTTWPGHEGMWPLFSERFDARQPAAEFYPLWNRAIGRYQAVLRQGRPRIDVGILRTDHFTDNTSGLVFVAPDGRRIPDEDAYGRMWMRDRRNHWWQDLGMQDAGWTYEFFDGSLLLREEVSFDGGLVQPDGPGYQALIVYQETLDPDVAARLLEWARNGLRLLIVNGATEVQWLLAGRYATHARAAARTPGLDGRDEELARTMARLRALPTVSEVHDPADTLAALRGLGVAGRAEFTTGDRSVLGHLREDGDLLHLYLYHFLYETGEPATVEVALPGIGSAYRIDAWTGGVRPHHGVRYAAGKTLVTVTLTPGETTLLTIDRSAPEPTASAPVAPEILQEIPEWTVAVESWDAGGFEVITEDRGLGYRTREVRPTTAVTRLDGGHGPLRPWKDIPGVGPEVSGVGEYSTTFTLAEPPVPGTRYVLDLGSTAGGLGSVRVNEGEARGFDTSAPRVDVTSDIRAGENMVTVRVSSSLNNRLLARGYYDSVPDVLSRFTGRDEMQKTEVHDHGLLGPVRLLREATDG</sequence>
<protein>
    <recommendedName>
        <fullName evidence="3">Alpha-L-rhamnosidase</fullName>
    </recommendedName>
</protein>
<proteinExistence type="predicted"/>
<name>A0A840NY68_9ACTN</name>
<gene>
    <name evidence="1" type="ORF">HNP84_003550</name>
</gene>
<dbReference type="Proteomes" id="UP000578449">
    <property type="component" value="Unassembled WGS sequence"/>
</dbReference>
<evidence type="ECO:0000313" key="2">
    <source>
        <dbReference type="Proteomes" id="UP000578449"/>
    </source>
</evidence>
<dbReference type="InterPro" id="IPR008979">
    <property type="entry name" value="Galactose-bd-like_sf"/>
</dbReference>
<dbReference type="RefSeq" id="WP_185050792.1">
    <property type="nucleotide sequence ID" value="NZ_BAABIX010000073.1"/>
</dbReference>
<reference evidence="1 2" key="1">
    <citation type="submission" date="2020-08" db="EMBL/GenBank/DDBJ databases">
        <title>Genomic Encyclopedia of Type Strains, Phase IV (KMG-IV): sequencing the most valuable type-strain genomes for metagenomic binning, comparative biology and taxonomic classification.</title>
        <authorList>
            <person name="Goeker M."/>
        </authorList>
    </citation>
    <scope>NUCLEOTIDE SEQUENCE [LARGE SCALE GENOMIC DNA]</scope>
    <source>
        <strain evidence="1 2">DSM 45615</strain>
    </source>
</reference>
<dbReference type="Gene3D" id="2.60.120.260">
    <property type="entry name" value="Galactose-binding domain-like"/>
    <property type="match status" value="1"/>
</dbReference>
<dbReference type="InterPro" id="IPR053161">
    <property type="entry name" value="Ulvan_degrading_GH"/>
</dbReference>
<dbReference type="EMBL" id="JACHGN010000007">
    <property type="protein sequence ID" value="MBB5133824.1"/>
    <property type="molecule type" value="Genomic_DNA"/>
</dbReference>
<keyword evidence="2" id="KW-1185">Reference proteome</keyword>
<dbReference type="PANTHER" id="PTHR36848">
    <property type="entry name" value="DNA-BINDING PROTEIN (PUTATIVE SECRETED PROTEIN)-RELATED"/>
    <property type="match status" value="1"/>
</dbReference>
<accession>A0A840NY68</accession>
<dbReference type="PANTHER" id="PTHR36848:SF2">
    <property type="entry name" value="SECRETED PROTEIN"/>
    <property type="match status" value="1"/>
</dbReference>
<dbReference type="SUPFAM" id="SSF49785">
    <property type="entry name" value="Galactose-binding domain-like"/>
    <property type="match status" value="1"/>
</dbReference>
<evidence type="ECO:0008006" key="3">
    <source>
        <dbReference type="Google" id="ProtNLM"/>
    </source>
</evidence>
<organism evidence="1 2">
    <name type="scientific">Thermocatellispora tengchongensis</name>
    <dbReference type="NCBI Taxonomy" id="1073253"/>
    <lineage>
        <taxon>Bacteria</taxon>
        <taxon>Bacillati</taxon>
        <taxon>Actinomycetota</taxon>
        <taxon>Actinomycetes</taxon>
        <taxon>Streptosporangiales</taxon>
        <taxon>Streptosporangiaceae</taxon>
        <taxon>Thermocatellispora</taxon>
    </lineage>
</organism>